<dbReference type="PROSITE" id="PS50928">
    <property type="entry name" value="ABC_TM1"/>
    <property type="match status" value="1"/>
</dbReference>
<dbReference type="GO" id="GO:0005886">
    <property type="term" value="C:plasma membrane"/>
    <property type="evidence" value="ECO:0007669"/>
    <property type="project" value="UniProtKB-SubCell"/>
</dbReference>
<evidence type="ECO:0000256" key="7">
    <source>
        <dbReference type="RuleBase" id="RU363032"/>
    </source>
</evidence>
<evidence type="ECO:0000313" key="12">
    <source>
        <dbReference type="EMBL" id="ODR59777.1"/>
    </source>
</evidence>
<evidence type="ECO:0000313" key="13">
    <source>
        <dbReference type="Proteomes" id="UP000094067"/>
    </source>
</evidence>
<dbReference type="PANTHER" id="PTHR43744:SF6">
    <property type="entry name" value="ABC TRANSPORTER PERMEASE PROTEIN YESQ-RELATED"/>
    <property type="match status" value="1"/>
</dbReference>
<dbReference type="Proteomes" id="UP000094869">
    <property type="component" value="Unassembled WGS sequence"/>
</dbReference>
<evidence type="ECO:0000256" key="4">
    <source>
        <dbReference type="ARBA" id="ARBA00022692"/>
    </source>
</evidence>
<dbReference type="AlphaFoldDB" id="A0A1E3APL1"/>
<dbReference type="EMBL" id="MCGI01000003">
    <property type="protein sequence ID" value="ODM10639.1"/>
    <property type="molecule type" value="Genomic_DNA"/>
</dbReference>
<reference evidence="12 15" key="2">
    <citation type="submission" date="2016-08" db="EMBL/GenBank/DDBJ databases">
        <title>Characterization of Isolates of Eisenbergiella tayi Derived from Blood Cultures, Using Whole Genome Sequencing.</title>
        <authorList>
            <person name="Bernier A.-M."/>
            <person name="Burdz T."/>
            <person name="Wiebe D."/>
            <person name="Bernard K."/>
        </authorList>
    </citation>
    <scope>NUCLEOTIDE SEQUENCE [LARGE SCALE GENOMIC DNA]</scope>
    <source>
        <strain evidence="12 15">NML120146</strain>
    </source>
</reference>
<dbReference type="EMBL" id="MEHD01000014">
    <property type="protein sequence ID" value="ODR59777.1"/>
    <property type="molecule type" value="Genomic_DNA"/>
</dbReference>
<dbReference type="GeneID" id="93303220"/>
<reference evidence="11 14" key="3">
    <citation type="submission" date="2016-08" db="EMBL/GenBank/DDBJ databases">
        <authorList>
            <person name="Seilhamer J.J."/>
        </authorList>
    </citation>
    <scope>NUCLEOTIDE SEQUENCE [LARGE SCALE GENOMIC DNA]</scope>
    <source>
        <strain evidence="11 14">NML150140-1</strain>
    </source>
</reference>
<accession>A0A1E3APL1</accession>
<keyword evidence="5 7" id="KW-1133">Transmembrane helix</keyword>
<evidence type="ECO:0000256" key="6">
    <source>
        <dbReference type="ARBA" id="ARBA00023136"/>
    </source>
</evidence>
<feature type="transmembrane region" description="Helical" evidence="7">
    <location>
        <begin position="12"/>
        <end position="32"/>
    </location>
</feature>
<dbReference type="OrthoDB" id="9793448at2"/>
<proteinExistence type="inferred from homology"/>
<keyword evidence="4 7" id="KW-0812">Transmembrane</keyword>
<feature type="domain" description="ABC transmembrane type-1" evidence="8">
    <location>
        <begin position="73"/>
        <end position="265"/>
    </location>
</feature>
<keyword evidence="6 7" id="KW-0472">Membrane</keyword>
<name>A0A1E3APL1_9FIRM</name>
<comment type="subcellular location">
    <subcellularLocation>
        <location evidence="1 7">Cell membrane</location>
        <topology evidence="1 7">Multi-pass membrane protein</topology>
    </subcellularLocation>
</comment>
<gene>
    <name evidence="10" type="primary">araQ_79</name>
    <name evidence="9" type="synonym">araQ_13</name>
    <name evidence="10" type="ORF">BEH84_03068</name>
    <name evidence="11" type="ORF">BEI59_21820</name>
    <name evidence="9" type="ORF">BEI61_00593</name>
    <name evidence="12" type="ORF">BEI63_06370</name>
</gene>
<dbReference type="Proteomes" id="UP000095003">
    <property type="component" value="Unassembled WGS sequence"/>
</dbReference>
<evidence type="ECO:0000256" key="1">
    <source>
        <dbReference type="ARBA" id="ARBA00004651"/>
    </source>
</evidence>
<dbReference type="InterPro" id="IPR000515">
    <property type="entry name" value="MetI-like"/>
</dbReference>
<feature type="transmembrane region" description="Helical" evidence="7">
    <location>
        <begin position="144"/>
        <end position="164"/>
    </location>
</feature>
<evidence type="ECO:0000313" key="10">
    <source>
        <dbReference type="EMBL" id="ODM10639.1"/>
    </source>
</evidence>
<dbReference type="Proteomes" id="UP000094067">
    <property type="component" value="Unassembled WGS sequence"/>
</dbReference>
<evidence type="ECO:0000313" key="16">
    <source>
        <dbReference type="Proteomes" id="UP000095003"/>
    </source>
</evidence>
<dbReference type="Proteomes" id="UP000094271">
    <property type="component" value="Unassembled WGS sequence"/>
</dbReference>
<evidence type="ECO:0000256" key="3">
    <source>
        <dbReference type="ARBA" id="ARBA00022475"/>
    </source>
</evidence>
<dbReference type="CDD" id="cd06261">
    <property type="entry name" value="TM_PBP2"/>
    <property type="match status" value="1"/>
</dbReference>
<comment type="caution">
    <text evidence="10">The sequence shown here is derived from an EMBL/GenBank/DDBJ whole genome shotgun (WGS) entry which is preliminary data.</text>
</comment>
<protein>
    <submittedName>
        <fullName evidence="10">L-arabinose transport system permease protein AraQ</fullName>
    </submittedName>
    <submittedName>
        <fullName evidence="11">Sugar ABC transporter permease</fullName>
    </submittedName>
</protein>
<feature type="transmembrane region" description="Helical" evidence="7">
    <location>
        <begin position="108"/>
        <end position="132"/>
    </location>
</feature>
<dbReference type="PATRIC" id="fig|1432052.3.peg.3394"/>
<evidence type="ECO:0000313" key="11">
    <source>
        <dbReference type="EMBL" id="ODR48005.1"/>
    </source>
</evidence>
<organism evidence="10 16">
    <name type="scientific">Eisenbergiella tayi</name>
    <dbReference type="NCBI Taxonomy" id="1432052"/>
    <lineage>
        <taxon>Bacteria</taxon>
        <taxon>Bacillati</taxon>
        <taxon>Bacillota</taxon>
        <taxon>Clostridia</taxon>
        <taxon>Lachnospirales</taxon>
        <taxon>Lachnospiraceae</taxon>
        <taxon>Eisenbergiella</taxon>
    </lineage>
</organism>
<keyword evidence="2 7" id="KW-0813">Transport</keyword>
<feature type="transmembrane region" description="Helical" evidence="7">
    <location>
        <begin position="243"/>
        <end position="265"/>
    </location>
</feature>
<evidence type="ECO:0000259" key="8">
    <source>
        <dbReference type="PROSITE" id="PS50928"/>
    </source>
</evidence>
<dbReference type="Pfam" id="PF00528">
    <property type="entry name" value="BPD_transp_1"/>
    <property type="match status" value="1"/>
</dbReference>
<evidence type="ECO:0000313" key="15">
    <source>
        <dbReference type="Proteomes" id="UP000094869"/>
    </source>
</evidence>
<dbReference type="SUPFAM" id="SSF161098">
    <property type="entry name" value="MetI-like"/>
    <property type="match status" value="1"/>
</dbReference>
<dbReference type="EMBL" id="MEHA01000018">
    <property type="protein sequence ID" value="ODR48005.1"/>
    <property type="molecule type" value="Genomic_DNA"/>
</dbReference>
<evidence type="ECO:0000256" key="5">
    <source>
        <dbReference type="ARBA" id="ARBA00022989"/>
    </source>
</evidence>
<feature type="transmembrane region" description="Helical" evidence="7">
    <location>
        <begin position="185"/>
        <end position="210"/>
    </location>
</feature>
<dbReference type="Gene3D" id="1.10.3720.10">
    <property type="entry name" value="MetI-like"/>
    <property type="match status" value="1"/>
</dbReference>
<dbReference type="InterPro" id="IPR035906">
    <property type="entry name" value="MetI-like_sf"/>
</dbReference>
<feature type="transmembrane region" description="Helical" evidence="7">
    <location>
        <begin position="72"/>
        <end position="96"/>
    </location>
</feature>
<dbReference type="GO" id="GO:0055085">
    <property type="term" value="P:transmembrane transport"/>
    <property type="evidence" value="ECO:0007669"/>
    <property type="project" value="InterPro"/>
</dbReference>
<sequence length="280" mass="31988">MYKKNKTAEWVKFAILLIFALLVLYPLIWMVGSSFKPEADIFTDLGIIPKQFTLENYEIGWRSNGRVTFSTYFLNSIIVSGLCVIGNLFSCTLAAFAFARLNFKGKNLFFALMMMTMMLPQHAIIVPQYVYFYKLGWIDSFSPLVIPKFLATDAFFVYLLIQFIRGIPRELDEAAIVDGCSAYKVFWKVILPLCQPALVTTTIFTFMWSWNDFFTQIIYLRTNNKYTVTLALRMFVDPTAKSAFGAMFAMSTVSIIPILLLFVFFQKQLIEGIATSGLKG</sequence>
<reference evidence="13 16" key="1">
    <citation type="submission" date="2016-07" db="EMBL/GenBank/DDBJ databases">
        <title>Characterization of isolates of Eisenbergiella tayi derived from blood cultures, using whole genome sequencing.</title>
        <authorList>
            <person name="Burdz T."/>
            <person name="Wiebe D."/>
            <person name="Huynh C."/>
            <person name="Bernard K."/>
        </authorList>
    </citation>
    <scope>NUCLEOTIDE SEQUENCE [LARGE SCALE GENOMIC DNA]</scope>
    <source>
        <strain evidence="9 13">NML 110608</strain>
        <strain evidence="10 16">NML 120489</strain>
    </source>
</reference>
<dbReference type="EMBL" id="MCGH01000001">
    <property type="protein sequence ID" value="ODM08964.1"/>
    <property type="molecule type" value="Genomic_DNA"/>
</dbReference>
<evidence type="ECO:0000313" key="14">
    <source>
        <dbReference type="Proteomes" id="UP000094271"/>
    </source>
</evidence>
<evidence type="ECO:0000256" key="2">
    <source>
        <dbReference type="ARBA" id="ARBA00022448"/>
    </source>
</evidence>
<keyword evidence="3" id="KW-1003">Cell membrane</keyword>
<dbReference type="PANTHER" id="PTHR43744">
    <property type="entry name" value="ABC TRANSPORTER PERMEASE PROTEIN MG189-RELATED-RELATED"/>
    <property type="match status" value="1"/>
</dbReference>
<comment type="similarity">
    <text evidence="7">Belongs to the binding-protein-dependent transport system permease family.</text>
</comment>
<keyword evidence="15" id="KW-1185">Reference proteome</keyword>
<dbReference type="RefSeq" id="WP_069151178.1">
    <property type="nucleotide sequence ID" value="NZ_DAWDRA010000026.1"/>
</dbReference>
<evidence type="ECO:0000313" key="9">
    <source>
        <dbReference type="EMBL" id="ODM08964.1"/>
    </source>
</evidence>